<dbReference type="RefSeq" id="WP_050671295.1">
    <property type="nucleotide sequence ID" value="NZ_LAIR01000002.1"/>
</dbReference>
<gene>
    <name evidence="1" type="ORF">VV01_19230</name>
</gene>
<sequence>MSVNLSIADEAYDVLDGLWSVDPQTWDKVDSALETLAADPTSQVVRRHRITTEQHGAVYVFVVPGTDYSVFWRPEVIDDAISVYLIAKWSPTAK</sequence>
<evidence type="ECO:0000313" key="1">
    <source>
        <dbReference type="EMBL" id="KNX38789.1"/>
    </source>
</evidence>
<dbReference type="EMBL" id="LAIR01000002">
    <property type="protein sequence ID" value="KNX38789.1"/>
    <property type="molecule type" value="Genomic_DNA"/>
</dbReference>
<proteinExistence type="predicted"/>
<name>A0A0L6CM30_9MICO</name>
<organism evidence="1 2">
    <name type="scientific">Luteipulveratus halotolerans</name>
    <dbReference type="NCBI Taxonomy" id="1631356"/>
    <lineage>
        <taxon>Bacteria</taxon>
        <taxon>Bacillati</taxon>
        <taxon>Actinomycetota</taxon>
        <taxon>Actinomycetes</taxon>
        <taxon>Micrococcales</taxon>
        <taxon>Dermacoccaceae</taxon>
        <taxon>Luteipulveratus</taxon>
    </lineage>
</organism>
<accession>A0A0L6CM30</accession>
<protein>
    <submittedName>
        <fullName evidence="1">Uncharacterized protein</fullName>
    </submittedName>
</protein>
<evidence type="ECO:0000313" key="2">
    <source>
        <dbReference type="Proteomes" id="UP000037397"/>
    </source>
</evidence>
<dbReference type="AlphaFoldDB" id="A0A0L6CM30"/>
<dbReference type="STRING" id="1631356.VV01_19230"/>
<keyword evidence="2" id="KW-1185">Reference proteome</keyword>
<reference evidence="1" key="1">
    <citation type="submission" date="2015-03" db="EMBL/GenBank/DDBJ databases">
        <title>Emergence of plasmid-mediated VIM-4 carbapenemase in Citrobacter freundii, co-harbouring armA, CTX-M-3, TEM-1 and QnrB at a cancer centre in Bulgaria.</title>
        <authorList>
            <person name="Sabtcheva S.D."/>
            <person name="Ivanov I.N."/>
        </authorList>
    </citation>
    <scope>NUCLEOTIDE SEQUENCE</scope>
    <source>
        <strain evidence="1">C296001</strain>
    </source>
</reference>
<comment type="caution">
    <text evidence="1">The sequence shown here is derived from an EMBL/GenBank/DDBJ whole genome shotgun (WGS) entry which is preliminary data.</text>
</comment>
<dbReference type="Proteomes" id="UP000037397">
    <property type="component" value="Unassembled WGS sequence"/>
</dbReference>